<evidence type="ECO:0000313" key="2">
    <source>
        <dbReference type="Proteomes" id="UP001178288"/>
    </source>
</evidence>
<name>A0AA95SHJ9_9BACI</name>
<organism evidence="1 2">
    <name type="scientific">Neobacillus novalis</name>
    <dbReference type="NCBI Taxonomy" id="220687"/>
    <lineage>
        <taxon>Bacteria</taxon>
        <taxon>Bacillati</taxon>
        <taxon>Bacillota</taxon>
        <taxon>Bacilli</taxon>
        <taxon>Bacillales</taxon>
        <taxon>Bacillaceae</taxon>
        <taxon>Neobacillus</taxon>
    </lineage>
</organism>
<protein>
    <submittedName>
        <fullName evidence="1">Uncharacterized protein</fullName>
    </submittedName>
</protein>
<dbReference type="EMBL" id="CP126114">
    <property type="protein sequence ID" value="WHY87056.1"/>
    <property type="molecule type" value="Genomic_DNA"/>
</dbReference>
<sequence length="55" mass="6522">MKIVMQEGLPIVNKMRNQHGLINKRRNFSYLGKSTENSLNRRKDSDYLLEKRENG</sequence>
<accession>A0AA95SHJ9</accession>
<gene>
    <name evidence="1" type="ORF">QNH39_04120</name>
</gene>
<keyword evidence="2" id="KW-1185">Reference proteome</keyword>
<reference evidence="1" key="1">
    <citation type="submission" date="2023-05" db="EMBL/GenBank/DDBJ databases">
        <title>Comparative genomics of Bacillaceae isolates and their secondary metabolite potential.</title>
        <authorList>
            <person name="Song L."/>
            <person name="Nielsen L.J."/>
            <person name="Mohite O."/>
            <person name="Xu X."/>
            <person name="Weber T."/>
            <person name="Kovacs A.T."/>
        </authorList>
    </citation>
    <scope>NUCLEOTIDE SEQUENCE</scope>
    <source>
        <strain evidence="1">XLM17</strain>
    </source>
</reference>
<dbReference type="Proteomes" id="UP001178288">
    <property type="component" value="Chromosome"/>
</dbReference>
<evidence type="ECO:0000313" key="1">
    <source>
        <dbReference type="EMBL" id="WHY87056.1"/>
    </source>
</evidence>
<dbReference type="KEGG" id="nnv:QNH39_04120"/>
<proteinExistence type="predicted"/>
<dbReference type="RefSeq" id="WP_156482428.1">
    <property type="nucleotide sequence ID" value="NZ_CP126114.1"/>
</dbReference>
<dbReference type="AlphaFoldDB" id="A0AA95SHJ9"/>